<dbReference type="PROSITE" id="PS50011">
    <property type="entry name" value="PROTEIN_KINASE_DOM"/>
    <property type="match status" value="1"/>
</dbReference>
<keyword evidence="6" id="KW-0067">ATP-binding</keyword>
<reference evidence="11 12" key="1">
    <citation type="submission" date="2015-06" db="EMBL/GenBank/DDBJ databases">
        <title>Draft genome of the ant-associated black yeast Phialophora attae CBS 131958.</title>
        <authorList>
            <person name="Moreno L.F."/>
            <person name="Stielow B.J."/>
            <person name="de Hoog S."/>
            <person name="Vicente V.A."/>
            <person name="Weiss V.A."/>
            <person name="de Vries M."/>
            <person name="Cruz L.M."/>
            <person name="Souza E.M."/>
        </authorList>
    </citation>
    <scope>NUCLEOTIDE SEQUENCE [LARGE SCALE GENOMIC DNA]</scope>
    <source>
        <strain evidence="11 12">CBS 131958</strain>
    </source>
</reference>
<dbReference type="GeneID" id="28742033"/>
<dbReference type="AlphaFoldDB" id="A0A0N1HXB5"/>
<evidence type="ECO:0000313" key="11">
    <source>
        <dbReference type="EMBL" id="KPI42574.1"/>
    </source>
</evidence>
<feature type="region of interest" description="Disordered" evidence="9">
    <location>
        <begin position="1"/>
        <end position="22"/>
    </location>
</feature>
<feature type="compositionally biased region" description="Polar residues" evidence="9">
    <location>
        <begin position="64"/>
        <end position="77"/>
    </location>
</feature>
<comment type="catalytic activity">
    <reaction evidence="8">
        <text>L-seryl-[protein] + ATP = O-phospho-L-seryl-[protein] + ADP + H(+)</text>
        <dbReference type="Rhea" id="RHEA:17989"/>
        <dbReference type="Rhea" id="RHEA-COMP:9863"/>
        <dbReference type="Rhea" id="RHEA-COMP:11604"/>
        <dbReference type="ChEBI" id="CHEBI:15378"/>
        <dbReference type="ChEBI" id="CHEBI:29999"/>
        <dbReference type="ChEBI" id="CHEBI:30616"/>
        <dbReference type="ChEBI" id="CHEBI:83421"/>
        <dbReference type="ChEBI" id="CHEBI:456216"/>
        <dbReference type="EC" id="2.7.11.1"/>
    </reaction>
</comment>
<dbReference type="GO" id="GO:0005524">
    <property type="term" value="F:ATP binding"/>
    <property type="evidence" value="ECO:0007669"/>
    <property type="project" value="UniProtKB-KW"/>
</dbReference>
<evidence type="ECO:0000256" key="6">
    <source>
        <dbReference type="ARBA" id="ARBA00022840"/>
    </source>
</evidence>
<gene>
    <name evidence="11" type="ORF">AB675_9604</name>
</gene>
<evidence type="ECO:0000256" key="2">
    <source>
        <dbReference type="ARBA" id="ARBA00022527"/>
    </source>
</evidence>
<evidence type="ECO:0000256" key="9">
    <source>
        <dbReference type="SAM" id="MobiDB-lite"/>
    </source>
</evidence>
<dbReference type="InterPro" id="IPR051334">
    <property type="entry name" value="SRPK"/>
</dbReference>
<accession>A0A0N1HXB5</accession>
<dbReference type="Proteomes" id="UP000038010">
    <property type="component" value="Unassembled WGS sequence"/>
</dbReference>
<feature type="compositionally biased region" description="Low complexity" evidence="9">
    <location>
        <begin position="89"/>
        <end position="131"/>
    </location>
</feature>
<name>A0A0N1HXB5_9EURO</name>
<keyword evidence="12" id="KW-1185">Reference proteome</keyword>
<evidence type="ECO:0000256" key="7">
    <source>
        <dbReference type="ARBA" id="ARBA00047899"/>
    </source>
</evidence>
<keyword evidence="4" id="KW-0547">Nucleotide-binding</keyword>
<dbReference type="STRING" id="1664694.A0A0N1HXB5"/>
<organism evidence="11 12">
    <name type="scientific">Cyphellophora attinorum</name>
    <dbReference type="NCBI Taxonomy" id="1664694"/>
    <lineage>
        <taxon>Eukaryota</taxon>
        <taxon>Fungi</taxon>
        <taxon>Dikarya</taxon>
        <taxon>Ascomycota</taxon>
        <taxon>Pezizomycotina</taxon>
        <taxon>Eurotiomycetes</taxon>
        <taxon>Chaetothyriomycetidae</taxon>
        <taxon>Chaetothyriales</taxon>
        <taxon>Cyphellophoraceae</taxon>
        <taxon>Cyphellophora</taxon>
    </lineage>
</organism>
<dbReference type="GO" id="GO:0004674">
    <property type="term" value="F:protein serine/threonine kinase activity"/>
    <property type="evidence" value="ECO:0007669"/>
    <property type="project" value="UniProtKB-KW"/>
</dbReference>
<evidence type="ECO:0000256" key="3">
    <source>
        <dbReference type="ARBA" id="ARBA00022679"/>
    </source>
</evidence>
<dbReference type="Pfam" id="PF00069">
    <property type="entry name" value="Pkinase"/>
    <property type="match status" value="1"/>
</dbReference>
<proteinExistence type="predicted"/>
<keyword evidence="5 11" id="KW-0418">Kinase</keyword>
<dbReference type="GO" id="GO:0000245">
    <property type="term" value="P:spliceosomal complex assembly"/>
    <property type="evidence" value="ECO:0007669"/>
    <property type="project" value="TreeGrafter"/>
</dbReference>
<evidence type="ECO:0000256" key="1">
    <source>
        <dbReference type="ARBA" id="ARBA00012513"/>
    </source>
</evidence>
<evidence type="ECO:0000313" key="12">
    <source>
        <dbReference type="Proteomes" id="UP000038010"/>
    </source>
</evidence>
<evidence type="ECO:0000256" key="4">
    <source>
        <dbReference type="ARBA" id="ARBA00022741"/>
    </source>
</evidence>
<dbReference type="RefSeq" id="XP_018002537.1">
    <property type="nucleotide sequence ID" value="XM_018150153.1"/>
</dbReference>
<sequence>MPINKEGGFNSQERLGTKGRPSQLVHQRFTCHLMTPASSGYIAVSEIDMSQPPAIRYNLRSRQHSAWPSTPSPTSEGQKPVGASTDQASEPSRTPTTSSSSVISSPLSSQSGSHESSSSSSDDYGGVPSVSELGTGEVLSTGVQSPYYRRLWGVNCEDPGKYRPEGFCPVVVGISMNSRYEVVHKLGWGSFCTVWLARDHHKGRYVAVKVTSAKDTQFDGYVEVTAHLALQKRLAEQDRVRHIVPLLDWFGVASGNGRHLCLVFEFNGPSLAYFTDEQCKRSRKLKVRPDHARKLARDAAEGLQKLHNVDIIVGDISAANMVFKVSDEIHDWPIETLYERLGPPRRVPLVACQGWEFFAEKHAPDFVYEAIDWTKDRRWQFLEPALRYIDLAYVSIDGKKTNAHTTTYSDSGPDFGQTEDPLFPWLRTRESDVFALACIWYELRTGEVLQSVSLQNRWALYGGRPVWKERKLQRLNDVAASRALAGRLRFTIIRQLLRTISATFTELLLGGPCPQEVCERFGRRYLRCTCGDCGELRRRYWFRGTLQSARKDDRSEFRNKHRRISLKRRLYNIGRDWTRWHALTVAQRRAALNRLRDALDFRRRYNGQALPQTDEELDTGAPPPVKLSTREARDFEEVLLMMLTDKRRDRATLQEILDMPWCDLENQVYPFENGNQVEKRDQEEPWCQAYSAGPEDAKTGFMFEGKRYM</sequence>
<feature type="domain" description="Protein kinase" evidence="10">
    <location>
        <begin position="180"/>
        <end position="662"/>
    </location>
</feature>
<evidence type="ECO:0000259" key="10">
    <source>
        <dbReference type="PROSITE" id="PS50011"/>
    </source>
</evidence>
<evidence type="ECO:0000256" key="5">
    <source>
        <dbReference type="ARBA" id="ARBA00022777"/>
    </source>
</evidence>
<dbReference type="OrthoDB" id="5979581at2759"/>
<dbReference type="EMBL" id="LFJN01000007">
    <property type="protein sequence ID" value="KPI42574.1"/>
    <property type="molecule type" value="Genomic_DNA"/>
</dbReference>
<dbReference type="SUPFAM" id="SSF56112">
    <property type="entry name" value="Protein kinase-like (PK-like)"/>
    <property type="match status" value="1"/>
</dbReference>
<dbReference type="InterPro" id="IPR011009">
    <property type="entry name" value="Kinase-like_dom_sf"/>
</dbReference>
<comment type="catalytic activity">
    <reaction evidence="7">
        <text>L-threonyl-[protein] + ATP = O-phospho-L-threonyl-[protein] + ADP + H(+)</text>
        <dbReference type="Rhea" id="RHEA:46608"/>
        <dbReference type="Rhea" id="RHEA-COMP:11060"/>
        <dbReference type="Rhea" id="RHEA-COMP:11605"/>
        <dbReference type="ChEBI" id="CHEBI:15378"/>
        <dbReference type="ChEBI" id="CHEBI:30013"/>
        <dbReference type="ChEBI" id="CHEBI:30616"/>
        <dbReference type="ChEBI" id="CHEBI:61977"/>
        <dbReference type="ChEBI" id="CHEBI:456216"/>
        <dbReference type="EC" id="2.7.11.1"/>
    </reaction>
</comment>
<dbReference type="PANTHER" id="PTHR47634:SF9">
    <property type="entry name" value="PROTEIN KINASE DOMAIN-CONTAINING PROTEIN-RELATED"/>
    <property type="match status" value="1"/>
</dbReference>
<evidence type="ECO:0000256" key="8">
    <source>
        <dbReference type="ARBA" id="ARBA00048679"/>
    </source>
</evidence>
<dbReference type="EC" id="2.7.11.1" evidence="1"/>
<dbReference type="VEuPathDB" id="FungiDB:AB675_9604"/>
<dbReference type="GO" id="GO:0050684">
    <property type="term" value="P:regulation of mRNA processing"/>
    <property type="evidence" value="ECO:0007669"/>
    <property type="project" value="TreeGrafter"/>
</dbReference>
<dbReference type="Gene3D" id="1.10.510.10">
    <property type="entry name" value="Transferase(Phosphotransferase) domain 1"/>
    <property type="match status" value="1"/>
</dbReference>
<dbReference type="SMART" id="SM00220">
    <property type="entry name" value="S_TKc"/>
    <property type="match status" value="1"/>
</dbReference>
<dbReference type="Gene3D" id="3.30.200.20">
    <property type="entry name" value="Phosphorylase Kinase, domain 1"/>
    <property type="match status" value="1"/>
</dbReference>
<feature type="region of interest" description="Disordered" evidence="9">
    <location>
        <begin position="62"/>
        <end position="135"/>
    </location>
</feature>
<protein>
    <recommendedName>
        <fullName evidence="1">non-specific serine/threonine protein kinase</fullName>
        <ecNumber evidence="1">2.7.11.1</ecNumber>
    </recommendedName>
</protein>
<dbReference type="InterPro" id="IPR000719">
    <property type="entry name" value="Prot_kinase_dom"/>
</dbReference>
<dbReference type="PANTHER" id="PTHR47634">
    <property type="entry name" value="PROTEIN KINASE DOMAIN-CONTAINING PROTEIN-RELATED"/>
    <property type="match status" value="1"/>
</dbReference>
<keyword evidence="3" id="KW-0808">Transferase</keyword>
<keyword evidence="2" id="KW-0723">Serine/threonine-protein kinase</keyword>
<comment type="caution">
    <text evidence="11">The sequence shown here is derived from an EMBL/GenBank/DDBJ whole genome shotgun (WGS) entry which is preliminary data.</text>
</comment>